<sequence length="93" mass="10314">MLQINFLAVIFKLALSSIIKGLVPLNSKITGIILLAAFSYNICPTFVFPVKNKKSIFCVSQSLSTVSLPPRNTLTCFGLNNFSQIFLINSDEW</sequence>
<dbReference type="AlphaFoldDB" id="A0A3B0PC90"/>
<gene>
    <name evidence="1" type="ORF">NCTC10124_00147</name>
</gene>
<proteinExistence type="predicted"/>
<name>A0A3B0PC90_MYCSY</name>
<evidence type="ECO:0000313" key="1">
    <source>
        <dbReference type="EMBL" id="SYV92425.1"/>
    </source>
</evidence>
<feature type="non-terminal residue" evidence="1">
    <location>
        <position position="93"/>
    </location>
</feature>
<dbReference type="EMBL" id="LS991953">
    <property type="protein sequence ID" value="SYV92425.1"/>
    <property type="molecule type" value="Genomic_DNA"/>
</dbReference>
<dbReference type="Proteomes" id="UP000259328">
    <property type="component" value="Chromosome"/>
</dbReference>
<protein>
    <submittedName>
        <fullName evidence="1">Uncharacterized protein</fullName>
    </submittedName>
</protein>
<reference evidence="2" key="1">
    <citation type="submission" date="2018-06" db="EMBL/GenBank/DDBJ databases">
        <authorList>
            <consortium name="Pathogen Informatics"/>
        </authorList>
    </citation>
    <scope>NUCLEOTIDE SEQUENCE [LARGE SCALE GENOMIC DNA]</scope>
    <source>
        <strain evidence="2">NCTC10124</strain>
    </source>
</reference>
<organism evidence="1 2">
    <name type="scientific">Mycoplasmopsis synoviae</name>
    <name type="common">Mycoplasma synoviae</name>
    <dbReference type="NCBI Taxonomy" id="2109"/>
    <lineage>
        <taxon>Bacteria</taxon>
        <taxon>Bacillati</taxon>
        <taxon>Mycoplasmatota</taxon>
        <taxon>Mycoplasmoidales</taxon>
        <taxon>Metamycoplasmataceae</taxon>
        <taxon>Mycoplasmopsis</taxon>
    </lineage>
</organism>
<evidence type="ECO:0000313" key="2">
    <source>
        <dbReference type="Proteomes" id="UP000259328"/>
    </source>
</evidence>
<accession>A0A3B0PC90</accession>